<dbReference type="EMBL" id="JAWDGP010002920">
    <property type="protein sequence ID" value="KAK3778569.1"/>
    <property type="molecule type" value="Genomic_DNA"/>
</dbReference>
<accession>A0AAE0ZZJ4</accession>
<feature type="compositionally biased region" description="Low complexity" evidence="1">
    <location>
        <begin position="83"/>
        <end position="93"/>
    </location>
</feature>
<protein>
    <submittedName>
        <fullName evidence="2">Uncharacterized protein</fullName>
    </submittedName>
</protein>
<dbReference type="AlphaFoldDB" id="A0AAE0ZZJ4"/>
<name>A0AAE0ZZJ4_9GAST</name>
<proteinExistence type="predicted"/>
<evidence type="ECO:0000256" key="1">
    <source>
        <dbReference type="SAM" id="MobiDB-lite"/>
    </source>
</evidence>
<feature type="region of interest" description="Disordered" evidence="1">
    <location>
        <begin position="51"/>
        <end position="120"/>
    </location>
</feature>
<dbReference type="Proteomes" id="UP001283361">
    <property type="component" value="Unassembled WGS sequence"/>
</dbReference>
<reference evidence="2" key="1">
    <citation type="journal article" date="2023" name="G3 (Bethesda)">
        <title>A reference genome for the long-term kleptoplast-retaining sea slug Elysia crispata morphotype clarki.</title>
        <authorList>
            <person name="Eastman K.E."/>
            <person name="Pendleton A.L."/>
            <person name="Shaikh M.A."/>
            <person name="Suttiyut T."/>
            <person name="Ogas R."/>
            <person name="Tomko P."/>
            <person name="Gavelis G."/>
            <person name="Widhalm J.R."/>
            <person name="Wisecaver J.H."/>
        </authorList>
    </citation>
    <scope>NUCLEOTIDE SEQUENCE</scope>
    <source>
        <strain evidence="2">ECLA1</strain>
    </source>
</reference>
<sequence>MEEGKGRKKEGGKETDKRLEAKVRWEGWKQAVTEPQTRGIYVNRTSSFDQYCSHGPEPPGPCASGAGAVGDSRRHGRETSPAQTTQKQKQIIQSAGLPYRCPPPSCGHASRLSFDPPTQPAAFLPFLTVHSIDRMGDKPGARSSQHRAKTGKPGSQLTG</sequence>
<keyword evidence="3" id="KW-1185">Reference proteome</keyword>
<gene>
    <name evidence="2" type="ORF">RRG08_020249</name>
</gene>
<evidence type="ECO:0000313" key="2">
    <source>
        <dbReference type="EMBL" id="KAK3778569.1"/>
    </source>
</evidence>
<organism evidence="2 3">
    <name type="scientific">Elysia crispata</name>
    <name type="common">lettuce slug</name>
    <dbReference type="NCBI Taxonomy" id="231223"/>
    <lineage>
        <taxon>Eukaryota</taxon>
        <taxon>Metazoa</taxon>
        <taxon>Spiralia</taxon>
        <taxon>Lophotrochozoa</taxon>
        <taxon>Mollusca</taxon>
        <taxon>Gastropoda</taxon>
        <taxon>Heterobranchia</taxon>
        <taxon>Euthyneura</taxon>
        <taxon>Panpulmonata</taxon>
        <taxon>Sacoglossa</taxon>
        <taxon>Placobranchoidea</taxon>
        <taxon>Plakobranchidae</taxon>
        <taxon>Elysia</taxon>
    </lineage>
</organism>
<comment type="caution">
    <text evidence="2">The sequence shown here is derived from an EMBL/GenBank/DDBJ whole genome shotgun (WGS) entry which is preliminary data.</text>
</comment>
<feature type="region of interest" description="Disordered" evidence="1">
    <location>
        <begin position="133"/>
        <end position="159"/>
    </location>
</feature>
<evidence type="ECO:0000313" key="3">
    <source>
        <dbReference type="Proteomes" id="UP001283361"/>
    </source>
</evidence>